<sequence length="218" mass="23787">MLNSTGVVGPLYTATSQLASLDLAHFTMVRLLLYHTFPHNPISQETTPCPCLAVLPVILSRPHNGNPLLLCDSASLVVSAPSPLRASRDAPPPLRDPLLPSIRQGLGRSSDARPSTSRPCLPSPPAESPSSMTPSWLLLNRKRRLPSQPIKSSVLPAGDVLPSYERSTCPRTLQLKDLPIAARRRRRRTCLSQDKEIELTPIGDPFTLICQGMYTTIS</sequence>
<evidence type="ECO:0000313" key="3">
    <source>
        <dbReference type="Proteomes" id="UP000636709"/>
    </source>
</evidence>
<evidence type="ECO:0000313" key="2">
    <source>
        <dbReference type="EMBL" id="KAF8694260.1"/>
    </source>
</evidence>
<protein>
    <submittedName>
        <fullName evidence="2">Uncharacterized protein</fullName>
    </submittedName>
</protein>
<accession>A0A835ELX4</accession>
<dbReference type="AlphaFoldDB" id="A0A835ELX4"/>
<evidence type="ECO:0000256" key="1">
    <source>
        <dbReference type="SAM" id="MobiDB-lite"/>
    </source>
</evidence>
<comment type="caution">
    <text evidence="2">The sequence shown here is derived from an EMBL/GenBank/DDBJ whole genome shotgun (WGS) entry which is preliminary data.</text>
</comment>
<gene>
    <name evidence="2" type="ORF">HU200_038398</name>
</gene>
<organism evidence="2 3">
    <name type="scientific">Digitaria exilis</name>
    <dbReference type="NCBI Taxonomy" id="1010633"/>
    <lineage>
        <taxon>Eukaryota</taxon>
        <taxon>Viridiplantae</taxon>
        <taxon>Streptophyta</taxon>
        <taxon>Embryophyta</taxon>
        <taxon>Tracheophyta</taxon>
        <taxon>Spermatophyta</taxon>
        <taxon>Magnoliopsida</taxon>
        <taxon>Liliopsida</taxon>
        <taxon>Poales</taxon>
        <taxon>Poaceae</taxon>
        <taxon>PACMAD clade</taxon>
        <taxon>Panicoideae</taxon>
        <taxon>Panicodae</taxon>
        <taxon>Paniceae</taxon>
        <taxon>Anthephorinae</taxon>
        <taxon>Digitaria</taxon>
    </lineage>
</organism>
<dbReference type="EMBL" id="JACEFO010001910">
    <property type="protein sequence ID" value="KAF8694260.1"/>
    <property type="molecule type" value="Genomic_DNA"/>
</dbReference>
<dbReference type="Proteomes" id="UP000636709">
    <property type="component" value="Unassembled WGS sequence"/>
</dbReference>
<feature type="region of interest" description="Disordered" evidence="1">
    <location>
        <begin position="83"/>
        <end position="133"/>
    </location>
</feature>
<reference evidence="2" key="1">
    <citation type="submission" date="2020-07" db="EMBL/GenBank/DDBJ databases">
        <title>Genome sequence and genetic diversity analysis of an under-domesticated orphan crop, white fonio (Digitaria exilis).</title>
        <authorList>
            <person name="Bennetzen J.L."/>
            <person name="Chen S."/>
            <person name="Ma X."/>
            <person name="Wang X."/>
            <person name="Yssel A.E.J."/>
            <person name="Chaluvadi S.R."/>
            <person name="Johnson M."/>
            <person name="Gangashetty P."/>
            <person name="Hamidou F."/>
            <person name="Sanogo M.D."/>
            <person name="Zwaenepoel A."/>
            <person name="Wallace J."/>
            <person name="Van De Peer Y."/>
            <person name="Van Deynze A."/>
        </authorList>
    </citation>
    <scope>NUCLEOTIDE SEQUENCE</scope>
    <source>
        <tissue evidence="2">Leaves</tissue>
    </source>
</reference>
<keyword evidence="3" id="KW-1185">Reference proteome</keyword>
<name>A0A835ELX4_9POAL</name>
<proteinExistence type="predicted"/>